<dbReference type="InterPro" id="IPR000751">
    <property type="entry name" value="MPI_Phosphatase"/>
</dbReference>
<evidence type="ECO:0000259" key="10">
    <source>
        <dbReference type="PROSITE" id="PS50206"/>
    </source>
</evidence>
<organism evidence="11 12">
    <name type="scientific">Chrysodeixis includens</name>
    <name type="common">Soybean looper</name>
    <name type="synonym">Pseudoplusia includens</name>
    <dbReference type="NCBI Taxonomy" id="689277"/>
    <lineage>
        <taxon>Eukaryota</taxon>
        <taxon>Metazoa</taxon>
        <taxon>Ecdysozoa</taxon>
        <taxon>Arthropoda</taxon>
        <taxon>Hexapoda</taxon>
        <taxon>Insecta</taxon>
        <taxon>Pterygota</taxon>
        <taxon>Neoptera</taxon>
        <taxon>Endopterygota</taxon>
        <taxon>Lepidoptera</taxon>
        <taxon>Glossata</taxon>
        <taxon>Ditrysia</taxon>
        <taxon>Noctuoidea</taxon>
        <taxon>Noctuidae</taxon>
        <taxon>Plusiinae</taxon>
        <taxon>Chrysodeixis</taxon>
    </lineage>
</organism>
<dbReference type="SMART" id="SM00450">
    <property type="entry name" value="RHOD"/>
    <property type="match status" value="1"/>
</dbReference>
<dbReference type="GO" id="GO:0005634">
    <property type="term" value="C:nucleus"/>
    <property type="evidence" value="ECO:0007669"/>
    <property type="project" value="TreeGrafter"/>
</dbReference>
<dbReference type="PROSITE" id="PS50206">
    <property type="entry name" value="RHODANESE_3"/>
    <property type="match status" value="1"/>
</dbReference>
<keyword evidence="6" id="KW-0904">Protein phosphatase</keyword>
<gene>
    <name evidence="11" type="ORF">CINC_LOCUS9958</name>
</gene>
<feature type="domain" description="Rhodanese" evidence="10">
    <location>
        <begin position="550"/>
        <end position="658"/>
    </location>
</feature>
<dbReference type="InterPro" id="IPR001763">
    <property type="entry name" value="Rhodanese-like_dom"/>
</dbReference>
<comment type="catalytic activity">
    <reaction evidence="8">
        <text>O-phospho-L-tyrosyl-[protein] + H2O = L-tyrosyl-[protein] + phosphate</text>
        <dbReference type="Rhea" id="RHEA:10684"/>
        <dbReference type="Rhea" id="RHEA-COMP:10136"/>
        <dbReference type="Rhea" id="RHEA-COMP:20101"/>
        <dbReference type="ChEBI" id="CHEBI:15377"/>
        <dbReference type="ChEBI" id="CHEBI:43474"/>
        <dbReference type="ChEBI" id="CHEBI:46858"/>
        <dbReference type="ChEBI" id="CHEBI:61978"/>
        <dbReference type="EC" id="3.1.3.48"/>
    </reaction>
</comment>
<dbReference type="GO" id="GO:0005737">
    <property type="term" value="C:cytoplasm"/>
    <property type="evidence" value="ECO:0007669"/>
    <property type="project" value="TreeGrafter"/>
</dbReference>
<dbReference type="GO" id="GO:0051301">
    <property type="term" value="P:cell division"/>
    <property type="evidence" value="ECO:0007669"/>
    <property type="project" value="UniProtKB-KW"/>
</dbReference>
<dbReference type="GO" id="GO:0110032">
    <property type="term" value="P:positive regulation of G2/MI transition of meiotic cell cycle"/>
    <property type="evidence" value="ECO:0007669"/>
    <property type="project" value="TreeGrafter"/>
</dbReference>
<name>A0A9P0C294_CHRIL</name>
<dbReference type="AlphaFoldDB" id="A0A9P0C294"/>
<evidence type="ECO:0000256" key="6">
    <source>
        <dbReference type="ARBA" id="ARBA00022912"/>
    </source>
</evidence>
<proteinExistence type="inferred from homology"/>
<dbReference type="GO" id="GO:0004725">
    <property type="term" value="F:protein tyrosine phosphatase activity"/>
    <property type="evidence" value="ECO:0007669"/>
    <property type="project" value="UniProtKB-EC"/>
</dbReference>
<feature type="compositionally biased region" description="Low complexity" evidence="9">
    <location>
        <begin position="349"/>
        <end position="362"/>
    </location>
</feature>
<keyword evidence="12" id="KW-1185">Reference proteome</keyword>
<feature type="region of interest" description="Disordered" evidence="9">
    <location>
        <begin position="76"/>
        <end position="115"/>
    </location>
</feature>
<evidence type="ECO:0000256" key="1">
    <source>
        <dbReference type="ARBA" id="ARBA00011065"/>
    </source>
</evidence>
<dbReference type="PANTHER" id="PTHR10828">
    <property type="entry name" value="M-PHASE INDUCER PHOSPHATASE DUAL SPECIFICITY PHOSPHATASE CDC25"/>
    <property type="match status" value="1"/>
</dbReference>
<feature type="compositionally biased region" description="Polar residues" evidence="9">
    <location>
        <begin position="88"/>
        <end position="115"/>
    </location>
</feature>
<dbReference type="PANTHER" id="PTHR10828:SF76">
    <property type="entry name" value="M-PHASE INDUCER PHOSPHATASE"/>
    <property type="match status" value="1"/>
</dbReference>
<accession>A0A9P0C294</accession>
<dbReference type="InterPro" id="IPR036873">
    <property type="entry name" value="Rhodanese-like_dom_sf"/>
</dbReference>
<evidence type="ECO:0000313" key="12">
    <source>
        <dbReference type="Proteomes" id="UP001154114"/>
    </source>
</evidence>
<dbReference type="Gene3D" id="3.40.250.10">
    <property type="entry name" value="Rhodanese-like domain"/>
    <property type="match status" value="1"/>
</dbReference>
<keyword evidence="4" id="KW-0498">Mitosis</keyword>
<dbReference type="EC" id="3.1.3.48" evidence="2"/>
<dbReference type="FunFam" id="3.40.250.10:FF:000021">
    <property type="entry name" value="M-phase inducer phosphatase cdc-25.2"/>
    <property type="match status" value="1"/>
</dbReference>
<keyword evidence="3" id="KW-0132">Cell division</keyword>
<dbReference type="Pfam" id="PF00581">
    <property type="entry name" value="Rhodanese"/>
    <property type="match status" value="1"/>
</dbReference>
<dbReference type="EMBL" id="LR824034">
    <property type="protein sequence ID" value="CAH0602316.1"/>
    <property type="molecule type" value="Genomic_DNA"/>
</dbReference>
<dbReference type="OrthoDB" id="26523at2759"/>
<evidence type="ECO:0000256" key="4">
    <source>
        <dbReference type="ARBA" id="ARBA00022776"/>
    </source>
</evidence>
<evidence type="ECO:0000256" key="3">
    <source>
        <dbReference type="ARBA" id="ARBA00022618"/>
    </source>
</evidence>
<reference evidence="11" key="1">
    <citation type="submission" date="2021-12" db="EMBL/GenBank/DDBJ databases">
        <authorList>
            <person name="King R."/>
        </authorList>
    </citation>
    <scope>NUCLEOTIDE SEQUENCE</scope>
</reference>
<protein>
    <recommendedName>
        <fullName evidence="2">protein-tyrosine-phosphatase</fullName>
        <ecNumber evidence="2">3.1.3.48</ecNumber>
    </recommendedName>
</protein>
<comment type="similarity">
    <text evidence="1">Belongs to the MPI phosphatase family.</text>
</comment>
<sequence>MWGESSKNCEVNCQCSGLITENFKINSGNNGTKRKQEDSLTNNYKIKMNPHTIDFSKPQLSPIYTPTKRRILGEIQVPKSPLDRLKSPLNSQKYSPLPNTSKYQSPVPNTSKFQSPLQSFNSPLKLLNSPLARTSPLNRESPLTTRVKRSRITKVMEERTKFKMSNKENASPFSETMLKLDVEEETRDFLFGDRFEATREKVTNWSTTKLDFTHALPKSPKQDLYVPDKEPQEADDFESLHDLESEFEADNFDECTKYEIISTDSPNIISRGRTSSSRKINSRNFVFGAPLADDEASTSFNKPTVTATRMLNFDDDDFEFTSPAIKKAAKKSLKFTETPTKLRHEKSDSSIGSLSQGSMSQSPITKVHTFESQTSMESGFISELEEPFLEFEESNSPKVANFNDLLSGQIKSTVVTEKNFLRRPLNRSLSFNPESRARVSLFSILESPSVEKRRQKRMERSETVVANKRRRSNCQSPEEERLQRPVLQRAFSENNASIMSAMARSVGNPDLIGDFSLPFALPLVSGDHADLKSISCDTLAALLRGEYDDVIGDYKVIDCRYPYEFSGGHIAGATNLYSPAQVLALMDTPTPRPKDQKRSILVFHCEFSLERGPKLFRFLRSSDRARNKDVYPSLHYPEVYLLHEGYRCFYQRHPLLCSPTGYVAMLDPTHRQQLRQHRHNSNSRLLL</sequence>
<evidence type="ECO:0000256" key="8">
    <source>
        <dbReference type="ARBA" id="ARBA00051722"/>
    </source>
</evidence>
<dbReference type="GO" id="GO:0010971">
    <property type="term" value="P:positive regulation of G2/M transition of mitotic cell cycle"/>
    <property type="evidence" value="ECO:0007669"/>
    <property type="project" value="TreeGrafter"/>
</dbReference>
<dbReference type="Proteomes" id="UP001154114">
    <property type="component" value="Chromosome 31"/>
</dbReference>
<evidence type="ECO:0000256" key="2">
    <source>
        <dbReference type="ARBA" id="ARBA00013064"/>
    </source>
</evidence>
<dbReference type="SUPFAM" id="SSF52821">
    <property type="entry name" value="Rhodanese/Cell cycle control phosphatase"/>
    <property type="match status" value="1"/>
</dbReference>
<evidence type="ECO:0000313" key="11">
    <source>
        <dbReference type="EMBL" id="CAH0602316.1"/>
    </source>
</evidence>
<dbReference type="PRINTS" id="PR00716">
    <property type="entry name" value="MPIPHPHTASE"/>
</dbReference>
<dbReference type="CDD" id="cd01530">
    <property type="entry name" value="Cdc25"/>
    <property type="match status" value="1"/>
</dbReference>
<feature type="region of interest" description="Disordered" evidence="9">
    <location>
        <begin position="340"/>
        <end position="363"/>
    </location>
</feature>
<evidence type="ECO:0000256" key="9">
    <source>
        <dbReference type="SAM" id="MobiDB-lite"/>
    </source>
</evidence>
<keyword evidence="7" id="KW-0131">Cell cycle</keyword>
<evidence type="ECO:0000256" key="5">
    <source>
        <dbReference type="ARBA" id="ARBA00022801"/>
    </source>
</evidence>
<evidence type="ECO:0000256" key="7">
    <source>
        <dbReference type="ARBA" id="ARBA00023306"/>
    </source>
</evidence>
<dbReference type="GO" id="GO:0000086">
    <property type="term" value="P:G2/M transition of mitotic cell cycle"/>
    <property type="evidence" value="ECO:0007669"/>
    <property type="project" value="TreeGrafter"/>
</dbReference>
<keyword evidence="5" id="KW-0378">Hydrolase</keyword>